<dbReference type="AlphaFoldDB" id="A0A1B8U178"/>
<protein>
    <submittedName>
        <fullName evidence="1">Deoxyribose-phosphate aldolase</fullName>
    </submittedName>
</protein>
<dbReference type="PROSITE" id="PS51257">
    <property type="entry name" value="PROKAR_LIPOPROTEIN"/>
    <property type="match status" value="1"/>
</dbReference>
<evidence type="ECO:0000313" key="2">
    <source>
        <dbReference type="Proteomes" id="UP000092584"/>
    </source>
</evidence>
<dbReference type="RefSeq" id="WP_065318402.1">
    <property type="nucleotide sequence ID" value="NZ_CP017477.1"/>
</dbReference>
<proteinExistence type="predicted"/>
<keyword evidence="2" id="KW-1185">Reference proteome</keyword>
<reference evidence="2" key="1">
    <citation type="submission" date="2016-02" db="EMBL/GenBank/DDBJ databases">
        <authorList>
            <person name="Shin S.-K."/>
            <person name="Yi H."/>
            <person name="Kim E."/>
        </authorList>
    </citation>
    <scope>NUCLEOTIDE SEQUENCE [LARGE SCALE GENOMIC DNA]</scope>
    <source>
        <strain evidence="2">LPB0003</strain>
    </source>
</reference>
<dbReference type="STRING" id="1774273.LPB03_02105"/>
<organism evidence="1 2">
    <name type="scientific">Polaribacter vadi</name>
    <dbReference type="NCBI Taxonomy" id="1774273"/>
    <lineage>
        <taxon>Bacteria</taxon>
        <taxon>Pseudomonadati</taxon>
        <taxon>Bacteroidota</taxon>
        <taxon>Flavobacteriia</taxon>
        <taxon>Flavobacteriales</taxon>
        <taxon>Flavobacteriaceae</taxon>
    </lineage>
</organism>
<dbReference type="OrthoDB" id="982433at2"/>
<name>A0A1B8U178_9FLAO</name>
<gene>
    <name evidence="1" type="ORF">LPB3_03005</name>
</gene>
<evidence type="ECO:0000313" key="1">
    <source>
        <dbReference type="EMBL" id="OBY65624.1"/>
    </source>
</evidence>
<accession>A0A1B8U178</accession>
<sequence length="242" mass="28066">MKYLVFLFSILLFSCTSSDKKLTAQQIIDKTIVASGTDKVKNSKITFKFRDLNYTAIRENGKFELSRKIDTIKDVLTNDGFKRFVKGNEAELDEEMNGKITNSINSVHYFSVLPFGLNDKAVRKKLLPSTKIKDKEYYKVEVSFVENGGGEDFEDVFIYWIGKQDFLIDYLAYSYHTNGGGKRFRVLKEQCNRNGIRFVDYHNYKPLTKEIKLINLDEAFENNQLKKVSEIVLEDIKVEILD</sequence>
<dbReference type="EMBL" id="LSFM01000018">
    <property type="protein sequence ID" value="OBY65624.1"/>
    <property type="molecule type" value="Genomic_DNA"/>
</dbReference>
<dbReference type="Pfam" id="PF20113">
    <property type="entry name" value="DUF6503"/>
    <property type="match status" value="1"/>
</dbReference>
<dbReference type="InterPro" id="IPR045444">
    <property type="entry name" value="DUF6503"/>
</dbReference>
<comment type="caution">
    <text evidence="1">The sequence shown here is derived from an EMBL/GenBank/DDBJ whole genome shotgun (WGS) entry which is preliminary data.</text>
</comment>
<dbReference type="Proteomes" id="UP000092584">
    <property type="component" value="Unassembled WGS sequence"/>
</dbReference>
<dbReference type="KEGG" id="pob:LPB03_02105"/>